<sequence>MKVKGIPYAEVKAKALQNPDVMAAYLAEKKEEELQELLADLRRRAGINSTQVAERMGITQPAVSKLEKNASKASVTTLERYAAACGASIKIVMCSDLRL</sequence>
<gene>
    <name evidence="2" type="ORF">CKG00_18250</name>
</gene>
<dbReference type="CDD" id="cd00093">
    <property type="entry name" value="HTH_XRE"/>
    <property type="match status" value="1"/>
</dbReference>
<dbReference type="Gene3D" id="1.10.260.40">
    <property type="entry name" value="lambda repressor-like DNA-binding domains"/>
    <property type="match status" value="1"/>
</dbReference>
<dbReference type="Proteomes" id="UP000286908">
    <property type="component" value="Unassembled WGS sequence"/>
</dbReference>
<feature type="domain" description="HTH cro/C1-type" evidence="1">
    <location>
        <begin position="38"/>
        <end position="92"/>
    </location>
</feature>
<evidence type="ECO:0000313" key="2">
    <source>
        <dbReference type="EMBL" id="RUT64146.1"/>
    </source>
</evidence>
<dbReference type="GO" id="GO:0003677">
    <property type="term" value="F:DNA binding"/>
    <property type="evidence" value="ECO:0007669"/>
    <property type="project" value="InterPro"/>
</dbReference>
<name>A0A433ZPV9_MORMO</name>
<dbReference type="EMBL" id="NRQY01000004">
    <property type="protein sequence ID" value="RUT64146.1"/>
    <property type="molecule type" value="Genomic_DNA"/>
</dbReference>
<dbReference type="Pfam" id="PF01381">
    <property type="entry name" value="HTH_3"/>
    <property type="match status" value="1"/>
</dbReference>
<dbReference type="InterPro" id="IPR001387">
    <property type="entry name" value="Cro/C1-type_HTH"/>
</dbReference>
<proteinExistence type="predicted"/>
<reference evidence="2 3" key="1">
    <citation type="submission" date="2017-08" db="EMBL/GenBank/DDBJ databases">
        <title>Draft genome sequence of pheromone producing symbiont Morganella morganii, of the female New Zealand grass grub Costelytra giveni.</title>
        <authorList>
            <person name="Laugraud A."/>
            <person name="Young S.D."/>
            <person name="Hurst M.H."/>
        </authorList>
    </citation>
    <scope>NUCLEOTIDE SEQUENCE [LARGE SCALE GENOMIC DNA]</scope>
    <source>
        <strain evidence="2 3">MMsCG</strain>
    </source>
</reference>
<evidence type="ECO:0000259" key="1">
    <source>
        <dbReference type="PROSITE" id="PS50943"/>
    </source>
</evidence>
<evidence type="ECO:0000313" key="3">
    <source>
        <dbReference type="Proteomes" id="UP000286908"/>
    </source>
</evidence>
<dbReference type="PROSITE" id="PS50943">
    <property type="entry name" value="HTH_CROC1"/>
    <property type="match status" value="1"/>
</dbReference>
<dbReference type="OrthoDB" id="7065101at2"/>
<dbReference type="AlphaFoldDB" id="A0A433ZPV9"/>
<dbReference type="SMART" id="SM00530">
    <property type="entry name" value="HTH_XRE"/>
    <property type="match status" value="1"/>
</dbReference>
<organism evidence="2 3">
    <name type="scientific">Morganella morganii</name>
    <name type="common">Proteus morganii</name>
    <dbReference type="NCBI Taxonomy" id="582"/>
    <lineage>
        <taxon>Bacteria</taxon>
        <taxon>Pseudomonadati</taxon>
        <taxon>Pseudomonadota</taxon>
        <taxon>Gammaproteobacteria</taxon>
        <taxon>Enterobacterales</taxon>
        <taxon>Morganellaceae</taxon>
        <taxon>Morganella</taxon>
    </lineage>
</organism>
<dbReference type="SUPFAM" id="SSF47413">
    <property type="entry name" value="lambda repressor-like DNA-binding domains"/>
    <property type="match status" value="1"/>
</dbReference>
<protein>
    <submittedName>
        <fullName evidence="2">Transcriptional regulator</fullName>
    </submittedName>
</protein>
<comment type="caution">
    <text evidence="2">The sequence shown here is derived from an EMBL/GenBank/DDBJ whole genome shotgun (WGS) entry which is preliminary data.</text>
</comment>
<dbReference type="InterPro" id="IPR010982">
    <property type="entry name" value="Lambda_DNA-bd_dom_sf"/>
</dbReference>
<accession>A0A433ZPV9</accession>